<feature type="compositionally biased region" description="Basic and acidic residues" evidence="1">
    <location>
        <begin position="632"/>
        <end position="642"/>
    </location>
</feature>
<evidence type="ECO:0000256" key="1">
    <source>
        <dbReference type="SAM" id="MobiDB-lite"/>
    </source>
</evidence>
<dbReference type="GeneID" id="38782621"/>
<dbReference type="Proteomes" id="UP000287166">
    <property type="component" value="Unassembled WGS sequence"/>
</dbReference>
<feature type="compositionally biased region" description="Low complexity" evidence="1">
    <location>
        <begin position="447"/>
        <end position="467"/>
    </location>
</feature>
<organism evidence="2 3">
    <name type="scientific">Sparassis crispa</name>
    <dbReference type="NCBI Taxonomy" id="139825"/>
    <lineage>
        <taxon>Eukaryota</taxon>
        <taxon>Fungi</taxon>
        <taxon>Dikarya</taxon>
        <taxon>Basidiomycota</taxon>
        <taxon>Agaricomycotina</taxon>
        <taxon>Agaricomycetes</taxon>
        <taxon>Polyporales</taxon>
        <taxon>Sparassidaceae</taxon>
        <taxon>Sparassis</taxon>
    </lineage>
</organism>
<name>A0A401GVD0_9APHY</name>
<comment type="caution">
    <text evidence="2">The sequence shown here is derived from an EMBL/GenBank/DDBJ whole genome shotgun (WGS) entry which is preliminary data.</text>
</comment>
<feature type="compositionally biased region" description="Basic and acidic residues" evidence="1">
    <location>
        <begin position="486"/>
        <end position="501"/>
    </location>
</feature>
<keyword evidence="3" id="KW-1185">Reference proteome</keyword>
<feature type="region of interest" description="Disordered" evidence="1">
    <location>
        <begin position="623"/>
        <end position="652"/>
    </location>
</feature>
<dbReference type="AlphaFoldDB" id="A0A401GVD0"/>
<proteinExistence type="predicted"/>
<feature type="compositionally biased region" description="Low complexity" evidence="1">
    <location>
        <begin position="259"/>
        <end position="268"/>
    </location>
</feature>
<dbReference type="RefSeq" id="XP_027616617.1">
    <property type="nucleotide sequence ID" value="XM_027760816.1"/>
</dbReference>
<dbReference type="OrthoDB" id="3258969at2759"/>
<dbReference type="InParanoid" id="A0A401GVD0"/>
<sequence>MIILTRARFAKRLALRLSKAKRKVPAKAQPHQHHPESATTRRFVQGVPPDEVIAVTARRMAKAERDERMDITLALTEVKEYMGGFTRPRDLSASRWFRGGTYDRRGTVYESPPEAAYESHTVFIVESRYPVVHGIGRIDTEEQFVGVCREGDLPALLASFNSAKTRGEFREAMDNARWPWMQNHPMPRKTVWWEPGESPDAVHRKAIEESTDFASELQDGKRVPVELLTPASSSYDARSHLKQRRSFHASALARAGDHSSSSSSPSSSFQNRDKSLPASSWSRPPRPPQDADDNVVPAFYVERKRQRDDISERKVAESSLMAELNAGILSEGLSASVRPREEKIPVEVRMADGSVRHPSGFEPPTAETDFHPVAAKTPTEEDPQSILSTVKQMWDARKFAEPEVPPISIDADVEAEYLKRKVQDIIDNSAVRTAQIAEPASAVNFDPVSGVSSTPESPSTTSSWDTPARSRARSTDPDNIVPPYYIERKQQRDSISQRKEEDELMSELSAGVLSDGIAAEMRLRDEKIPVEVFEEDGIVRHPSGYAPPTPETDFYPASAKSPESPPKTLWTELTASKIARGFHWSALVRAQEVPDSFRLVSPVLGTSPPTPSSLHVRDIATTAQGESSDAVSAHDKPPQAEKDGDEYSLISTNPTRPRISYEQLDSRLDAIRRKYRPKLETEPFWRPLLTVTLATRPLALSFARLARALPRGEPFYASIVPDDRKCWKSFPTRMRQLRLRRARQLTIEMARFLEGYRGGFVGLRFGTGDRGRGIGGEGFAEPIPASKRLIQVGVGEWYKHAADLQELLREEAREADLDNVAVFGLDERGARTDGKAWAPKPRPLPRLESLNEFAAKKGVSFEGMDKWQREEARMEFAKKYAMQIAARRAQGHSSVMHPPPTHGRTLVRRTWQPATPIVS</sequence>
<dbReference type="EMBL" id="BFAD01000008">
    <property type="protein sequence ID" value="GBE85704.1"/>
    <property type="molecule type" value="Genomic_DNA"/>
</dbReference>
<evidence type="ECO:0000313" key="3">
    <source>
        <dbReference type="Proteomes" id="UP000287166"/>
    </source>
</evidence>
<gene>
    <name evidence="2" type="ORF">SCP_0802260</name>
</gene>
<feature type="region of interest" description="Disordered" evidence="1">
    <location>
        <begin position="246"/>
        <end position="295"/>
    </location>
</feature>
<accession>A0A401GVD0</accession>
<evidence type="ECO:0000313" key="2">
    <source>
        <dbReference type="EMBL" id="GBE85704.1"/>
    </source>
</evidence>
<feature type="region of interest" description="Disordered" evidence="1">
    <location>
        <begin position="445"/>
        <end position="502"/>
    </location>
</feature>
<reference evidence="2 3" key="1">
    <citation type="journal article" date="2018" name="Sci. Rep.">
        <title>Genome sequence of the cauliflower mushroom Sparassis crispa (Hanabiratake) and its association with beneficial usage.</title>
        <authorList>
            <person name="Kiyama R."/>
            <person name="Furutani Y."/>
            <person name="Kawaguchi K."/>
            <person name="Nakanishi T."/>
        </authorList>
    </citation>
    <scope>NUCLEOTIDE SEQUENCE [LARGE SCALE GENOMIC DNA]</scope>
</reference>
<protein>
    <submittedName>
        <fullName evidence="2">Uncharacterized protein</fullName>
    </submittedName>
</protein>